<evidence type="ECO:0000313" key="11">
    <source>
        <dbReference type="Proteomes" id="UP000276542"/>
    </source>
</evidence>
<dbReference type="PANTHER" id="PTHR30614">
    <property type="entry name" value="MEMBRANE COMPONENT OF AMINO ACID ABC TRANSPORTER"/>
    <property type="match status" value="1"/>
</dbReference>
<comment type="caution">
    <text evidence="10">The sequence shown here is derived from an EMBL/GenBank/DDBJ whole genome shotgun (WGS) entry which is preliminary data.</text>
</comment>
<dbReference type="Pfam" id="PF00528">
    <property type="entry name" value="BPD_transp_1"/>
    <property type="match status" value="1"/>
</dbReference>
<dbReference type="GO" id="GO:0022857">
    <property type="term" value="F:transmembrane transporter activity"/>
    <property type="evidence" value="ECO:0007669"/>
    <property type="project" value="InterPro"/>
</dbReference>
<dbReference type="SUPFAM" id="SSF161098">
    <property type="entry name" value="MetI-like"/>
    <property type="match status" value="1"/>
</dbReference>
<evidence type="ECO:0000256" key="4">
    <source>
        <dbReference type="ARBA" id="ARBA00022692"/>
    </source>
</evidence>
<dbReference type="AlphaFoldDB" id="A0A3A5H700"/>
<keyword evidence="4 8" id="KW-0812">Transmembrane</keyword>
<dbReference type="EMBL" id="QYRP01000002">
    <property type="protein sequence ID" value="RJS45751.1"/>
    <property type="molecule type" value="Genomic_DNA"/>
</dbReference>
<dbReference type="Proteomes" id="UP000276542">
    <property type="component" value="Unassembled WGS sequence"/>
</dbReference>
<evidence type="ECO:0000259" key="9">
    <source>
        <dbReference type="PROSITE" id="PS50928"/>
    </source>
</evidence>
<evidence type="ECO:0000256" key="5">
    <source>
        <dbReference type="ARBA" id="ARBA00022970"/>
    </source>
</evidence>
<keyword evidence="11" id="KW-1185">Reference proteome</keyword>
<comment type="subcellular location">
    <subcellularLocation>
        <location evidence="1 8">Cell membrane</location>
        <topology evidence="1 8">Multi-pass membrane protein</topology>
    </subcellularLocation>
</comment>
<evidence type="ECO:0000256" key="3">
    <source>
        <dbReference type="ARBA" id="ARBA00022475"/>
    </source>
</evidence>
<dbReference type="GO" id="GO:0006865">
    <property type="term" value="P:amino acid transport"/>
    <property type="evidence" value="ECO:0007669"/>
    <property type="project" value="UniProtKB-KW"/>
</dbReference>
<dbReference type="GO" id="GO:0043190">
    <property type="term" value="C:ATP-binding cassette (ABC) transporter complex"/>
    <property type="evidence" value="ECO:0007669"/>
    <property type="project" value="InterPro"/>
</dbReference>
<dbReference type="OrthoDB" id="92598at2"/>
<evidence type="ECO:0000256" key="8">
    <source>
        <dbReference type="RuleBase" id="RU363032"/>
    </source>
</evidence>
<dbReference type="InterPro" id="IPR000515">
    <property type="entry name" value="MetI-like"/>
</dbReference>
<reference evidence="11" key="1">
    <citation type="submission" date="2018-09" db="EMBL/GenBank/DDBJ databases">
        <authorList>
            <person name="Zhu H."/>
        </authorList>
    </citation>
    <scope>NUCLEOTIDE SEQUENCE [LARGE SCALE GENOMIC DNA]</scope>
    <source>
        <strain evidence="11">K1W22B-1</strain>
    </source>
</reference>
<gene>
    <name evidence="10" type="ORF">D4739_05610</name>
</gene>
<feature type="transmembrane region" description="Helical" evidence="8">
    <location>
        <begin position="71"/>
        <end position="98"/>
    </location>
</feature>
<dbReference type="NCBIfam" id="TIGR01726">
    <property type="entry name" value="HEQRo_perm_3TM"/>
    <property type="match status" value="1"/>
</dbReference>
<protein>
    <submittedName>
        <fullName evidence="10">Amino acid ABC transporter permease</fullName>
    </submittedName>
</protein>
<evidence type="ECO:0000256" key="7">
    <source>
        <dbReference type="ARBA" id="ARBA00023136"/>
    </source>
</evidence>
<keyword evidence="6 8" id="KW-1133">Transmembrane helix</keyword>
<accession>A0A3A5H700</accession>
<dbReference type="RefSeq" id="WP_120059650.1">
    <property type="nucleotide sequence ID" value="NZ_QYRP01000002.1"/>
</dbReference>
<evidence type="ECO:0000256" key="1">
    <source>
        <dbReference type="ARBA" id="ARBA00004651"/>
    </source>
</evidence>
<feature type="transmembrane region" description="Helical" evidence="8">
    <location>
        <begin position="110"/>
        <end position="132"/>
    </location>
</feature>
<feature type="transmembrane region" description="Helical" evidence="8">
    <location>
        <begin position="253"/>
        <end position="274"/>
    </location>
</feature>
<organism evidence="10 11">
    <name type="scientific">Nocardioides cavernaquae</name>
    <dbReference type="NCBI Taxonomy" id="2321396"/>
    <lineage>
        <taxon>Bacteria</taxon>
        <taxon>Bacillati</taxon>
        <taxon>Actinomycetota</taxon>
        <taxon>Actinomycetes</taxon>
        <taxon>Propionibacteriales</taxon>
        <taxon>Nocardioidaceae</taxon>
        <taxon>Nocardioides</taxon>
    </lineage>
</organism>
<comment type="similarity">
    <text evidence="8">Belongs to the binding-protein-dependent transport system permease family.</text>
</comment>
<dbReference type="InterPro" id="IPR035906">
    <property type="entry name" value="MetI-like_sf"/>
</dbReference>
<dbReference type="InterPro" id="IPR010065">
    <property type="entry name" value="AA_ABC_transptr_permease_3TM"/>
</dbReference>
<evidence type="ECO:0000256" key="2">
    <source>
        <dbReference type="ARBA" id="ARBA00022448"/>
    </source>
</evidence>
<feature type="transmembrane region" description="Helical" evidence="8">
    <location>
        <begin position="34"/>
        <end position="51"/>
    </location>
</feature>
<keyword evidence="3" id="KW-1003">Cell membrane</keyword>
<dbReference type="PROSITE" id="PS50928">
    <property type="entry name" value="ABC_TM1"/>
    <property type="match status" value="1"/>
</dbReference>
<dbReference type="PANTHER" id="PTHR30614:SF0">
    <property type="entry name" value="L-CYSTINE TRANSPORT SYSTEM PERMEASE PROTEIN TCYL"/>
    <property type="match status" value="1"/>
</dbReference>
<keyword evidence="5" id="KW-0029">Amino-acid transport</keyword>
<dbReference type="FunFam" id="1.10.3720.10:FF:000006">
    <property type="entry name" value="Glutamate/aspartate ABC transporter, permease protein GltK"/>
    <property type="match status" value="1"/>
</dbReference>
<sequence length="311" mass="33042">MSTHLDSTAPPDPRGSAATHVPIKAIPVRHYGQWVSAVVAVVVLGALFWSIGTNEAIQWSVVGDYLFNGTILRGAVVTLQLTALAMVLGVIGGILLAVMRLSSNPVLSTLSAGYLWIFRGTPVLVQIVLWFNLALVFPKLGVGSFSVETNEVISAFGAALLALALNEAAYMAEIVRGGILSVDPGQTEAAHALGLSQAKTMRRVVLPQAMRVIVPPTGNELVTMLKTTALVAVIGASDLFTEASNYGSKNFTTFEMLLVASFWYLVMTSVLSVLQSRLERRFARGTHAGTATRTGGITRLFFLRNAQGGAA</sequence>
<dbReference type="Gene3D" id="1.10.3720.10">
    <property type="entry name" value="MetI-like"/>
    <property type="match status" value="1"/>
</dbReference>
<name>A0A3A5H700_9ACTN</name>
<proteinExistence type="inferred from homology"/>
<evidence type="ECO:0000313" key="10">
    <source>
        <dbReference type="EMBL" id="RJS45751.1"/>
    </source>
</evidence>
<keyword evidence="7 8" id="KW-0472">Membrane</keyword>
<evidence type="ECO:0000256" key="6">
    <source>
        <dbReference type="ARBA" id="ARBA00022989"/>
    </source>
</evidence>
<feature type="domain" description="ABC transmembrane type-1" evidence="9">
    <location>
        <begin position="75"/>
        <end position="275"/>
    </location>
</feature>
<dbReference type="InterPro" id="IPR043429">
    <property type="entry name" value="ArtM/GltK/GlnP/TcyL/YhdX-like"/>
</dbReference>
<dbReference type="CDD" id="cd06261">
    <property type="entry name" value="TM_PBP2"/>
    <property type="match status" value="1"/>
</dbReference>
<keyword evidence="2 8" id="KW-0813">Transport</keyword>